<organism evidence="2 3">
    <name type="scientific">Rangifer tarandus platyrhynchus</name>
    <name type="common">Svalbard reindeer</name>
    <dbReference type="NCBI Taxonomy" id="3082113"/>
    <lineage>
        <taxon>Eukaryota</taxon>
        <taxon>Metazoa</taxon>
        <taxon>Chordata</taxon>
        <taxon>Craniata</taxon>
        <taxon>Vertebrata</taxon>
        <taxon>Euteleostomi</taxon>
        <taxon>Mammalia</taxon>
        <taxon>Eutheria</taxon>
        <taxon>Laurasiatheria</taxon>
        <taxon>Artiodactyla</taxon>
        <taxon>Ruminantia</taxon>
        <taxon>Pecora</taxon>
        <taxon>Cervidae</taxon>
        <taxon>Odocoileinae</taxon>
        <taxon>Rangifer</taxon>
    </lineage>
</organism>
<dbReference type="EMBL" id="OX459941">
    <property type="protein sequence ID" value="CAI9176079.1"/>
    <property type="molecule type" value="Genomic_DNA"/>
</dbReference>
<gene>
    <name evidence="2" type="ORF">MRATA1EN1_LOCUS25041</name>
</gene>
<reference evidence="2" key="1">
    <citation type="submission" date="2023-04" db="EMBL/GenBank/DDBJ databases">
        <authorList>
            <consortium name="ELIXIR-Norway"/>
        </authorList>
    </citation>
    <scope>NUCLEOTIDE SEQUENCE [LARGE SCALE GENOMIC DNA]</scope>
</reference>
<name>A0ABN8ZQN8_RANTA</name>
<dbReference type="Proteomes" id="UP001176941">
    <property type="component" value="Chromosome 5"/>
</dbReference>
<keyword evidence="3" id="KW-1185">Reference proteome</keyword>
<feature type="region of interest" description="Disordered" evidence="1">
    <location>
        <begin position="1"/>
        <end position="32"/>
    </location>
</feature>
<sequence length="113" mass="12352">MAGNLRPDTGLSKRDQVKHSMAPPRRTGDESSGCTICCAAEQISTSSQPEAACEGQAVEGTDLVSARPAGRDPPNTLRVSRLLRRPLDGQMVSLHLLRQPGDRRHPMKRKVWP</sequence>
<evidence type="ECO:0000256" key="1">
    <source>
        <dbReference type="SAM" id="MobiDB-lite"/>
    </source>
</evidence>
<evidence type="ECO:0000313" key="3">
    <source>
        <dbReference type="Proteomes" id="UP001176941"/>
    </source>
</evidence>
<proteinExistence type="predicted"/>
<evidence type="ECO:0000313" key="2">
    <source>
        <dbReference type="EMBL" id="CAI9176079.1"/>
    </source>
</evidence>
<accession>A0ABN8ZQN8</accession>
<protein>
    <submittedName>
        <fullName evidence="2">Uncharacterized protein</fullName>
    </submittedName>
</protein>